<feature type="compositionally biased region" description="Polar residues" evidence="1">
    <location>
        <begin position="49"/>
        <end position="60"/>
    </location>
</feature>
<dbReference type="RefSeq" id="WP_038267721.1">
    <property type="nucleotide sequence ID" value="NZ_FPAG01000004.1"/>
</dbReference>
<keyword evidence="2" id="KW-0732">Signal</keyword>
<dbReference type="AlphaFoldDB" id="A0A1I6S7P7"/>
<evidence type="ECO:0000256" key="1">
    <source>
        <dbReference type="SAM" id="MobiDB-lite"/>
    </source>
</evidence>
<feature type="chain" id="PRO_5010238852" evidence="2">
    <location>
        <begin position="26"/>
        <end position="276"/>
    </location>
</feature>
<proteinExistence type="predicted"/>
<evidence type="ECO:0000256" key="2">
    <source>
        <dbReference type="SAM" id="SignalP"/>
    </source>
</evidence>
<dbReference type="InterPro" id="IPR013320">
    <property type="entry name" value="ConA-like_dom_sf"/>
</dbReference>
<dbReference type="GO" id="GO:0005975">
    <property type="term" value="P:carbohydrate metabolic process"/>
    <property type="evidence" value="ECO:0007669"/>
    <property type="project" value="UniProtKB-ARBA"/>
</dbReference>
<dbReference type="SUPFAM" id="SSF49899">
    <property type="entry name" value="Concanavalin A-like lectins/glucanases"/>
    <property type="match status" value="1"/>
</dbReference>
<accession>A0A1I6S7P7</accession>
<feature type="region of interest" description="Disordered" evidence="1">
    <location>
        <begin position="45"/>
        <end position="64"/>
    </location>
</feature>
<dbReference type="EMBL" id="FPAG01000004">
    <property type="protein sequence ID" value="SFS72900.1"/>
    <property type="molecule type" value="Genomic_DNA"/>
</dbReference>
<organism evidence="3 4">
    <name type="scientific">Zhouia amylolytica</name>
    <dbReference type="NCBI Taxonomy" id="376730"/>
    <lineage>
        <taxon>Bacteria</taxon>
        <taxon>Pseudomonadati</taxon>
        <taxon>Bacteroidota</taxon>
        <taxon>Flavobacteriia</taxon>
        <taxon>Flavobacteriales</taxon>
        <taxon>Flavobacteriaceae</taxon>
        <taxon>Zhouia</taxon>
    </lineage>
</organism>
<sequence>MKKTTFLSLGMLMVISALSIQQTHAQLWKKIKNKVEKKVEDTADDILNGKNNAPGTSANKTNDDSTVPYVEEVFSYIPGKDLAFEDNFENEREGIMPSKWKTNGSGSVTTISGIEGKWLKLRERSTIKLDTLLIMPENFTVEFDIVTRSEKARDISPMHFGFARDNSASKYISDAYNRGSITDIELHLSSQKVSASSSDTESNSYLDFPFSRFSNETIHVSIAVEGQQMRVYLDKSKILDAKMFAVKTPKHLYISAPWEYDNGAKIFIGNVKIYKN</sequence>
<dbReference type="Proteomes" id="UP000183209">
    <property type="component" value="Unassembled WGS sequence"/>
</dbReference>
<evidence type="ECO:0000313" key="4">
    <source>
        <dbReference type="Proteomes" id="UP000183209"/>
    </source>
</evidence>
<feature type="signal peptide" evidence="2">
    <location>
        <begin position="1"/>
        <end position="25"/>
    </location>
</feature>
<reference evidence="3 4" key="1">
    <citation type="submission" date="2016-10" db="EMBL/GenBank/DDBJ databases">
        <authorList>
            <person name="de Groot N.N."/>
        </authorList>
    </citation>
    <scope>NUCLEOTIDE SEQUENCE [LARGE SCALE GENOMIC DNA]</scope>
    <source>
        <strain evidence="3 4">CGMCC 1.6114</strain>
    </source>
</reference>
<dbReference type="OrthoDB" id="9800869at2"/>
<protein>
    <submittedName>
        <fullName evidence="3">Uncharacterized protein</fullName>
    </submittedName>
</protein>
<evidence type="ECO:0000313" key="3">
    <source>
        <dbReference type="EMBL" id="SFS72900.1"/>
    </source>
</evidence>
<gene>
    <name evidence="3" type="ORF">SAMN04487906_1459</name>
</gene>
<name>A0A1I6S7P7_9FLAO</name>
<dbReference type="GO" id="GO:0004553">
    <property type="term" value="F:hydrolase activity, hydrolyzing O-glycosyl compounds"/>
    <property type="evidence" value="ECO:0007669"/>
    <property type="project" value="UniProtKB-ARBA"/>
</dbReference>